<keyword evidence="1" id="KW-1133">Transmembrane helix</keyword>
<feature type="transmembrane region" description="Helical" evidence="1">
    <location>
        <begin position="206"/>
        <end position="225"/>
    </location>
</feature>
<sequence length="635" mass="70417">MGEPDFPREDVPYLPLVTGLAAWFLYRLAVDRIMKWWSPTFYNKLRGNYESYLFFLGALLGLLVKPIPLIGCAMAVWKTPPEDDIAGFRRPMSPSQQFCWGARTVIYISELPHYLHIPELALHHLLTLLGMGMVAKFHISRRGLDLSFASLWSEIPPGIRNILKWTGHLSPTWDWRLTFYGTLFLFVTRAPTTVAALAMIPANGLSAGPALALAMAYLFHLAYIFRITYIRLKKCGVLQVEKSGVFFIQVGDHLKITSTTLLTGLSFVSTQVSLALLYSWTTAGNQSAGATELVQLMWNSLFAGIVGLVGSRLLAARLQPIGRSDWTSLLYAHYDLSLAVTVILLTPTLPSSIDRMNVLYCMTLSSSLNKAIQQYSCHLARLQTGSADTASPMSLNRSIINVGQYVIFVLVLASGYSSVESAALKSLLVQKVVEAATNSAMTKFNTLMSLAALAALMTSWRVGLSGVASKMDQFEPFDNQSIGSLTLSHEPTRLLYYWAKFLLKDMSVVGGMYMVFSEAMEFLCTFDWGTARIPGAPRPRTTGLLITSGWTAYIAYLVCTGETPEEHNRNYTAAQILAREPPFSSLLLSWNFWAAFSLAAILSTAIAHMWGPQLRVVDKKDTFERGEPVTWEVKG</sequence>
<feature type="transmembrane region" description="Helical" evidence="1">
    <location>
        <begin position="444"/>
        <end position="462"/>
    </location>
</feature>
<protein>
    <submittedName>
        <fullName evidence="2">Uncharacterized protein</fullName>
    </submittedName>
</protein>
<dbReference type="EMBL" id="MAVT02000352">
    <property type="protein sequence ID" value="POS76594.1"/>
    <property type="molecule type" value="Genomic_DNA"/>
</dbReference>
<name>A0A2P5I287_DIAHE</name>
<evidence type="ECO:0000256" key="1">
    <source>
        <dbReference type="SAM" id="Phobius"/>
    </source>
</evidence>
<feature type="transmembrane region" description="Helical" evidence="1">
    <location>
        <begin position="12"/>
        <end position="30"/>
    </location>
</feature>
<feature type="transmembrane region" description="Helical" evidence="1">
    <location>
        <begin position="120"/>
        <end position="139"/>
    </location>
</feature>
<reference evidence="2" key="1">
    <citation type="submission" date="2017-09" db="EMBL/GenBank/DDBJ databases">
        <title>Polyketide synthases of a Diaporthe helianthi virulent isolate.</title>
        <authorList>
            <person name="Baroncelli R."/>
        </authorList>
    </citation>
    <scope>NUCLEOTIDE SEQUENCE [LARGE SCALE GENOMIC DNA]</scope>
    <source>
        <strain evidence="2">7/96</strain>
    </source>
</reference>
<dbReference type="Proteomes" id="UP000094444">
    <property type="component" value="Unassembled WGS sequence"/>
</dbReference>
<proteinExistence type="predicted"/>
<feature type="transmembrane region" description="Helical" evidence="1">
    <location>
        <begin position="51"/>
        <end position="77"/>
    </location>
</feature>
<organism evidence="2 3">
    <name type="scientific">Diaporthe helianthi</name>
    <dbReference type="NCBI Taxonomy" id="158607"/>
    <lineage>
        <taxon>Eukaryota</taxon>
        <taxon>Fungi</taxon>
        <taxon>Dikarya</taxon>
        <taxon>Ascomycota</taxon>
        <taxon>Pezizomycotina</taxon>
        <taxon>Sordariomycetes</taxon>
        <taxon>Sordariomycetidae</taxon>
        <taxon>Diaporthales</taxon>
        <taxon>Diaporthaceae</taxon>
        <taxon>Diaporthe</taxon>
    </lineage>
</organism>
<keyword evidence="1" id="KW-0472">Membrane</keyword>
<evidence type="ECO:0000313" key="2">
    <source>
        <dbReference type="EMBL" id="POS76594.1"/>
    </source>
</evidence>
<feature type="transmembrane region" description="Helical" evidence="1">
    <location>
        <begin position="261"/>
        <end position="281"/>
    </location>
</feature>
<feature type="transmembrane region" description="Helical" evidence="1">
    <location>
        <begin position="326"/>
        <end position="346"/>
    </location>
</feature>
<feature type="transmembrane region" description="Helical" evidence="1">
    <location>
        <begin position="402"/>
        <end position="423"/>
    </location>
</feature>
<feature type="transmembrane region" description="Helical" evidence="1">
    <location>
        <begin position="177"/>
        <end position="200"/>
    </location>
</feature>
<dbReference type="STRING" id="158607.A0A2P5I287"/>
<dbReference type="AlphaFoldDB" id="A0A2P5I287"/>
<feature type="transmembrane region" description="Helical" evidence="1">
    <location>
        <begin position="590"/>
        <end position="610"/>
    </location>
</feature>
<evidence type="ECO:0000313" key="3">
    <source>
        <dbReference type="Proteomes" id="UP000094444"/>
    </source>
</evidence>
<keyword evidence="3" id="KW-1185">Reference proteome</keyword>
<accession>A0A2P5I287</accession>
<dbReference type="OrthoDB" id="5222119at2759"/>
<gene>
    <name evidence="2" type="ORF">DHEL01_v205018</name>
</gene>
<keyword evidence="1" id="KW-0812">Transmembrane</keyword>
<dbReference type="InParanoid" id="A0A2P5I287"/>
<feature type="transmembrane region" description="Helical" evidence="1">
    <location>
        <begin position="293"/>
        <end position="314"/>
    </location>
</feature>
<comment type="caution">
    <text evidence="2">The sequence shown here is derived from an EMBL/GenBank/DDBJ whole genome shotgun (WGS) entry which is preliminary data.</text>
</comment>